<dbReference type="FunCoup" id="A0A0L0HKB1">
    <property type="interactions" value="83"/>
</dbReference>
<dbReference type="PROSITE" id="PS51847">
    <property type="entry name" value="SMP"/>
    <property type="match status" value="1"/>
</dbReference>
<dbReference type="OMA" id="WSFTQGL"/>
<dbReference type="PANTHER" id="PTHR13466">
    <property type="entry name" value="TEX2 PROTEIN-RELATED"/>
    <property type="match status" value="1"/>
</dbReference>
<dbReference type="STRING" id="645134.A0A0L0HKB1"/>
<dbReference type="RefSeq" id="XP_016609581.1">
    <property type="nucleotide sequence ID" value="XM_016751615.1"/>
</dbReference>
<accession>A0A0L0HKB1</accession>
<dbReference type="GO" id="GO:0008289">
    <property type="term" value="F:lipid binding"/>
    <property type="evidence" value="ECO:0007669"/>
    <property type="project" value="UniProtKB-KW"/>
</dbReference>
<dbReference type="GO" id="GO:0015914">
    <property type="term" value="P:phospholipid transport"/>
    <property type="evidence" value="ECO:0007669"/>
    <property type="project" value="TreeGrafter"/>
</dbReference>
<dbReference type="InParanoid" id="A0A0L0HKB1"/>
<keyword evidence="4 8" id="KW-1133">Transmembrane helix</keyword>
<dbReference type="InterPro" id="IPR027537">
    <property type="entry name" value="Mmm1"/>
</dbReference>
<evidence type="ECO:0000313" key="11">
    <source>
        <dbReference type="EMBL" id="KND01542.1"/>
    </source>
</evidence>
<comment type="similarity">
    <text evidence="8">Belongs to the MMM1 family.</text>
</comment>
<keyword evidence="12" id="KW-1185">Reference proteome</keyword>
<comment type="subunit">
    <text evidence="8">Homodimer. Component of the ER-mitochondria encounter structure (ERMES) or MDM complex, composed of MMM1, MDM10, MDM12 and MDM34. A MMM1 homodimer associates with one molecule of MDM12 on each side in a pairwise head-to-tail manner, and the SMP-LTD domains of MMM1 and MDM12 generate a continuous hydrophobic tunnel for phospholipid trafficking.</text>
</comment>
<keyword evidence="5" id="KW-0445">Lipid transport</keyword>
<dbReference type="GeneID" id="27686868"/>
<organism evidence="11 12">
    <name type="scientific">Spizellomyces punctatus (strain DAOM BR117)</name>
    <dbReference type="NCBI Taxonomy" id="645134"/>
    <lineage>
        <taxon>Eukaryota</taxon>
        <taxon>Fungi</taxon>
        <taxon>Fungi incertae sedis</taxon>
        <taxon>Chytridiomycota</taxon>
        <taxon>Chytridiomycota incertae sedis</taxon>
        <taxon>Chytridiomycetes</taxon>
        <taxon>Spizellomycetales</taxon>
        <taxon>Spizellomycetaceae</taxon>
        <taxon>Spizellomyces</taxon>
    </lineage>
</organism>
<feature type="transmembrane region" description="Helical" evidence="9">
    <location>
        <begin position="57"/>
        <end position="76"/>
    </location>
</feature>
<keyword evidence="7 8" id="KW-0472">Membrane</keyword>
<evidence type="ECO:0000313" key="12">
    <source>
        <dbReference type="Proteomes" id="UP000053201"/>
    </source>
</evidence>
<dbReference type="Pfam" id="PF10296">
    <property type="entry name" value="MMM1"/>
    <property type="match status" value="2"/>
</dbReference>
<evidence type="ECO:0000256" key="6">
    <source>
        <dbReference type="ARBA" id="ARBA00023121"/>
    </source>
</evidence>
<name>A0A0L0HKB1_SPIPD</name>
<keyword evidence="6" id="KW-0446">Lipid-binding</keyword>
<keyword evidence="3 8" id="KW-0256">Endoplasmic reticulum</keyword>
<sequence>MTERPCAENFGGNATTDFLNGAGPALMSSATIEPVPVPVASIEAAVHIGTKEFIKGFVAGQITLGVLIFFLVKVFFFRSGEETRIDLAKKRNSRKLFEPKLRNPLSPHATESQILTKTQYDIHTHPVETCDWLNVLLAQAITKYRNDSGFNNRIIHLLDEVLNGHTKPGFLGPIHITDFSLGEEFPIIQKVRTCFSEQTANLRTEIQFEFDDQITLGVETQVLVNWPKPCIAALPVALTLSVVKFSGTVAVEFVTHPDTPETYISISILDDFSLEFEVRSLLGHRTKVKDLPKLASLITSKLRSVFIEEIVWPSFKRCNVPMLWGDAREEAVREELEDLVEEIKHA</sequence>
<dbReference type="eggNOG" id="ENOG502QUUW">
    <property type="taxonomic scope" value="Eukaryota"/>
</dbReference>
<keyword evidence="2 8" id="KW-0812">Transmembrane</keyword>
<evidence type="ECO:0000256" key="7">
    <source>
        <dbReference type="ARBA" id="ARBA00023136"/>
    </source>
</evidence>
<dbReference type="GO" id="GO:0005789">
    <property type="term" value="C:endoplasmic reticulum membrane"/>
    <property type="evidence" value="ECO:0007669"/>
    <property type="project" value="UniProtKB-SubCell"/>
</dbReference>
<dbReference type="PANTHER" id="PTHR13466:SF0">
    <property type="entry name" value="SMP-LTD DOMAIN-CONTAINING PROTEIN"/>
    <property type="match status" value="1"/>
</dbReference>
<comment type="function">
    <text evidence="8">Component of the ERMES/MDM complex, which serves as a molecular tether to connect the endoplasmic reticulum (ER) and mitochondria. Components of this complex are involved in the control of mitochondrial shape and protein biogenesis, and function in nonvesicular lipid trafficking between the ER and mitochondria. The MDM12-MMM1 subcomplex functions in the major beta-barrel assembly pathway that is responsible for biogenesis of all outer membrane beta-barrel proteins, and acts in a late step after the SAM complex. The MDM10-MDM12-MMM1 subcomplex further acts in the TOM40-specific pathway after the action of the MDM12-MMM1 complex. Essential for establishing and maintaining the structure of mitochondria and maintenance of mtDNA nucleoids.</text>
</comment>
<dbReference type="OrthoDB" id="5599157at2759"/>
<dbReference type="InterPro" id="IPR019411">
    <property type="entry name" value="MMM1_dom"/>
</dbReference>
<dbReference type="HAMAP" id="MF_03103">
    <property type="entry name" value="Mmm1"/>
    <property type="match status" value="1"/>
</dbReference>
<dbReference type="CDD" id="cd21671">
    <property type="entry name" value="SMP_Mmm1"/>
    <property type="match status" value="1"/>
</dbReference>
<feature type="topological domain" description="Cytoplasmic" evidence="8">
    <location>
        <begin position="78"/>
        <end position="346"/>
    </location>
</feature>
<dbReference type="AlphaFoldDB" id="A0A0L0HKB1"/>
<dbReference type="GO" id="GO:0032865">
    <property type="term" value="C:ERMES complex"/>
    <property type="evidence" value="ECO:0007669"/>
    <property type="project" value="UniProtKB-UniRule"/>
</dbReference>
<evidence type="ECO:0000259" key="10">
    <source>
        <dbReference type="PROSITE" id="PS51847"/>
    </source>
</evidence>
<reference evidence="11 12" key="1">
    <citation type="submission" date="2009-08" db="EMBL/GenBank/DDBJ databases">
        <title>The Genome Sequence of Spizellomyces punctatus strain DAOM BR117.</title>
        <authorList>
            <consortium name="The Broad Institute Genome Sequencing Platform"/>
            <person name="Russ C."/>
            <person name="Cuomo C."/>
            <person name="Shea T."/>
            <person name="Young S.K."/>
            <person name="Zeng Q."/>
            <person name="Koehrsen M."/>
            <person name="Haas B."/>
            <person name="Borodovsky M."/>
            <person name="Guigo R."/>
            <person name="Alvarado L."/>
            <person name="Berlin A."/>
            <person name="Bochicchio J."/>
            <person name="Borenstein D."/>
            <person name="Chapman S."/>
            <person name="Chen Z."/>
            <person name="Engels R."/>
            <person name="Freedman E."/>
            <person name="Gellesch M."/>
            <person name="Goldberg J."/>
            <person name="Griggs A."/>
            <person name="Gujja S."/>
            <person name="Heiman D."/>
            <person name="Hepburn T."/>
            <person name="Howarth C."/>
            <person name="Jen D."/>
            <person name="Larson L."/>
            <person name="Lewis B."/>
            <person name="Mehta T."/>
            <person name="Park D."/>
            <person name="Pearson M."/>
            <person name="Roberts A."/>
            <person name="Saif S."/>
            <person name="Shenoy N."/>
            <person name="Sisk P."/>
            <person name="Stolte C."/>
            <person name="Sykes S."/>
            <person name="Thomson T."/>
            <person name="Walk T."/>
            <person name="White J."/>
            <person name="Yandava C."/>
            <person name="Burger G."/>
            <person name="Gray M.W."/>
            <person name="Holland P.W.H."/>
            <person name="King N."/>
            <person name="Lang F.B.F."/>
            <person name="Roger A.J."/>
            <person name="Ruiz-Trillo I."/>
            <person name="Lander E."/>
            <person name="Nusbaum C."/>
        </authorList>
    </citation>
    <scope>NUCLEOTIDE SEQUENCE [LARGE SCALE GENOMIC DNA]</scope>
    <source>
        <strain evidence="11 12">DAOM BR117</strain>
    </source>
</reference>
<dbReference type="InterPro" id="IPR031468">
    <property type="entry name" value="SMP_LBD"/>
</dbReference>
<feature type="topological domain" description="Lumenal" evidence="8">
    <location>
        <begin position="1"/>
        <end position="56"/>
    </location>
</feature>
<dbReference type="VEuPathDB" id="FungiDB:SPPG_03343"/>
<protein>
    <recommendedName>
        <fullName evidence="8">Maintenance of mitochondrial morphology protein 1</fullName>
    </recommendedName>
</protein>
<dbReference type="GO" id="GO:1990456">
    <property type="term" value="P:mitochondrion-endoplasmic reticulum membrane tethering"/>
    <property type="evidence" value="ECO:0007669"/>
    <property type="project" value="TreeGrafter"/>
</dbReference>
<dbReference type="EMBL" id="KQ257454">
    <property type="protein sequence ID" value="KND01542.1"/>
    <property type="molecule type" value="Genomic_DNA"/>
</dbReference>
<comment type="subcellular location">
    <subcellularLocation>
        <location evidence="8">Endoplasmic reticulum membrane</location>
        <topology evidence="8">Single-pass type I membrane protein</topology>
    </subcellularLocation>
    <text evidence="8">The ERMES/MDM complex localizes to a few discrete foci (around 10 per single cell), that represent mitochondria-endoplasmic reticulum junctions. These foci are often found next to mtDNA nucleoids.</text>
</comment>
<evidence type="ECO:0000256" key="5">
    <source>
        <dbReference type="ARBA" id="ARBA00023055"/>
    </source>
</evidence>
<dbReference type="Proteomes" id="UP000053201">
    <property type="component" value="Unassembled WGS sequence"/>
</dbReference>
<gene>
    <name evidence="8" type="primary">MMM1</name>
    <name evidence="11" type="ORF">SPPG_03343</name>
</gene>
<evidence type="ECO:0000256" key="1">
    <source>
        <dbReference type="ARBA" id="ARBA00022448"/>
    </source>
</evidence>
<keyword evidence="1" id="KW-0813">Transport</keyword>
<evidence type="ECO:0000256" key="3">
    <source>
        <dbReference type="ARBA" id="ARBA00022824"/>
    </source>
</evidence>
<evidence type="ECO:0000256" key="4">
    <source>
        <dbReference type="ARBA" id="ARBA00022989"/>
    </source>
</evidence>
<dbReference type="GO" id="GO:0045040">
    <property type="term" value="P:protein insertion into mitochondrial outer membrane"/>
    <property type="evidence" value="ECO:0007669"/>
    <property type="project" value="UniProtKB-UniRule"/>
</dbReference>
<proteinExistence type="inferred from homology"/>
<evidence type="ECO:0000256" key="2">
    <source>
        <dbReference type="ARBA" id="ARBA00022692"/>
    </source>
</evidence>
<feature type="domain" description="SMP-LTD" evidence="10">
    <location>
        <begin position="126"/>
        <end position="321"/>
    </location>
</feature>
<evidence type="ECO:0000256" key="8">
    <source>
        <dbReference type="HAMAP-Rule" id="MF_03103"/>
    </source>
</evidence>
<evidence type="ECO:0000256" key="9">
    <source>
        <dbReference type="SAM" id="Phobius"/>
    </source>
</evidence>